<dbReference type="InterPro" id="IPR053144">
    <property type="entry name" value="Acetyltransferase_Butenolide"/>
</dbReference>
<protein>
    <submittedName>
        <fullName evidence="2">GNAT family N-acetyltransferase</fullName>
    </submittedName>
</protein>
<reference evidence="2" key="1">
    <citation type="submission" date="2022-05" db="EMBL/GenBank/DDBJ databases">
        <title>Novel bacterial taxa in a minimal lignocellulolytic consortium and its capacity to transform plastics disclosed by genome-resolved metagenomics.</title>
        <authorList>
            <person name="Rodriguez C.A.D."/>
            <person name="Diaz-Garcia L."/>
            <person name="Herrera K."/>
            <person name="Tarazona N.A."/>
            <person name="Sproer C."/>
            <person name="Overmann J."/>
            <person name="Jimenez D.J."/>
        </authorList>
    </citation>
    <scope>NUCLEOTIDE SEQUENCE</scope>
    <source>
        <strain evidence="2">MAG5</strain>
    </source>
</reference>
<dbReference type="Gene3D" id="3.40.630.30">
    <property type="match status" value="1"/>
</dbReference>
<dbReference type="PROSITE" id="PS51186">
    <property type="entry name" value="GNAT"/>
    <property type="match status" value="1"/>
</dbReference>
<proteinExistence type="predicted"/>
<dbReference type="EMBL" id="CP097899">
    <property type="protein sequence ID" value="URN93811.1"/>
    <property type="molecule type" value="Genomic_DNA"/>
</dbReference>
<dbReference type="GO" id="GO:0016747">
    <property type="term" value="F:acyltransferase activity, transferring groups other than amino-acyl groups"/>
    <property type="evidence" value="ECO:0007669"/>
    <property type="project" value="InterPro"/>
</dbReference>
<dbReference type="SUPFAM" id="SSF55729">
    <property type="entry name" value="Acyl-CoA N-acyltransferases (Nat)"/>
    <property type="match status" value="1"/>
</dbReference>
<evidence type="ECO:0000313" key="2">
    <source>
        <dbReference type="EMBL" id="URN93811.1"/>
    </source>
</evidence>
<dbReference type="CDD" id="cd04301">
    <property type="entry name" value="NAT_SF"/>
    <property type="match status" value="1"/>
</dbReference>
<accession>A0A9J6ZCH5</accession>
<evidence type="ECO:0000259" key="1">
    <source>
        <dbReference type="PROSITE" id="PS51186"/>
    </source>
</evidence>
<organism evidence="2 3">
    <name type="scientific">Candidatus Pristimantibacillus lignocellulolyticus</name>
    <dbReference type="NCBI Taxonomy" id="2994561"/>
    <lineage>
        <taxon>Bacteria</taxon>
        <taxon>Bacillati</taxon>
        <taxon>Bacillota</taxon>
        <taxon>Bacilli</taxon>
        <taxon>Bacillales</taxon>
        <taxon>Paenibacillaceae</taxon>
        <taxon>Candidatus Pristimantibacillus</taxon>
    </lineage>
</organism>
<gene>
    <name evidence="2" type="ORF">NAG76_18565</name>
</gene>
<dbReference type="Proteomes" id="UP001056756">
    <property type="component" value="Chromosome"/>
</dbReference>
<dbReference type="InterPro" id="IPR000182">
    <property type="entry name" value="GNAT_dom"/>
</dbReference>
<dbReference type="PANTHER" id="PTHR43233:SF1">
    <property type="entry name" value="FAMILY N-ACETYLTRANSFERASE, PUTATIVE (AFU_ORTHOLOGUE AFUA_6G03350)-RELATED"/>
    <property type="match status" value="1"/>
</dbReference>
<dbReference type="Pfam" id="PF00583">
    <property type="entry name" value="Acetyltransf_1"/>
    <property type="match status" value="1"/>
</dbReference>
<dbReference type="KEGG" id="plig:NAG76_18565"/>
<dbReference type="PANTHER" id="PTHR43233">
    <property type="entry name" value="FAMILY N-ACETYLTRANSFERASE, PUTATIVE (AFU_ORTHOLOGUE AFUA_6G03350)-RELATED"/>
    <property type="match status" value="1"/>
</dbReference>
<dbReference type="InterPro" id="IPR016181">
    <property type="entry name" value="Acyl_CoA_acyltransferase"/>
</dbReference>
<feature type="domain" description="N-acetyltransferase" evidence="1">
    <location>
        <begin position="1"/>
        <end position="85"/>
    </location>
</feature>
<dbReference type="AlphaFoldDB" id="A0A9J6ZCH5"/>
<name>A0A9J6ZCH5_9BACL</name>
<sequence>MIESTEWQGILDKGKSSLSNSLENSWYSISVYSKENEIIGFGRVLSDGELHALICDVIILPEYQRHGIGSELLQKLITKCKNHDI</sequence>
<evidence type="ECO:0000313" key="3">
    <source>
        <dbReference type="Proteomes" id="UP001056756"/>
    </source>
</evidence>